<dbReference type="InterPro" id="IPR013399">
    <property type="entry name" value="CRISPR-assoc_prot_Csy3"/>
</dbReference>
<name>A0ABY8P1I4_9GAMM</name>
<accession>A0ABY8P1I4</accession>
<dbReference type="RefSeq" id="WP_280937725.1">
    <property type="nucleotide sequence ID" value="NZ_CP123759.1"/>
</dbReference>
<evidence type="ECO:0000313" key="1">
    <source>
        <dbReference type="EMBL" id="WGO83054.1"/>
    </source>
</evidence>
<dbReference type="CDD" id="cd09737">
    <property type="entry name" value="Csy3_I-F"/>
    <property type="match status" value="1"/>
</dbReference>
<dbReference type="Pfam" id="PF09615">
    <property type="entry name" value="Cas_Csy3"/>
    <property type="match status" value="1"/>
</dbReference>
<sequence length="361" mass="40402">MAKNNDLASVLAFEKKLVPSDGYFYGTCWDNKKEAFPLTLQEKSVRGTISNRLKGAVQNDPMKLNAEVEKANLQTVDACALGTDQDTLKHQFTLKILGGVQYPSACNNANFKQSYEQAATDYIEREGCQELGRRYAHNIANARFLWRNRVGAEKIEVQVSVLSQGQEQQWTFDATQYSIRDFDQQDTAINELGNKIAATLSSKNDALLLNITTYALLGRAQEVYPSEELILDKGKSKKSKVLYHVNRPAARHEGASASPEVEPNVIRHAAMHSQKIGNALRSIDTWYPAYQDPERSAGAIAIEPYGAVTNLGIAYRTPKEKQDFYSHFDKWARGSKLDNIEDEHYVMAVLIRGGVFGESEK</sequence>
<proteinExistence type="predicted"/>
<dbReference type="Proteomes" id="UP001231859">
    <property type="component" value="Chromosome"/>
</dbReference>
<protein>
    <submittedName>
        <fullName evidence="1">Type I-F CRISPR-associated protein Csy3</fullName>
    </submittedName>
</protein>
<evidence type="ECO:0000313" key="2">
    <source>
        <dbReference type="Proteomes" id="UP001231859"/>
    </source>
</evidence>
<dbReference type="NCBIfam" id="TIGR02566">
    <property type="entry name" value="cas_Csy3"/>
    <property type="match status" value="1"/>
</dbReference>
<dbReference type="EMBL" id="CP123759">
    <property type="protein sequence ID" value="WGO83054.1"/>
    <property type="molecule type" value="Genomic_DNA"/>
</dbReference>
<organism evidence="1 2">
    <name type="scientific">Arsenophonus apicola</name>
    <dbReference type="NCBI Taxonomy" id="2879119"/>
    <lineage>
        <taxon>Bacteria</taxon>
        <taxon>Pseudomonadati</taxon>
        <taxon>Pseudomonadota</taxon>
        <taxon>Gammaproteobacteria</taxon>
        <taxon>Enterobacterales</taxon>
        <taxon>Morganellaceae</taxon>
        <taxon>Arsenophonus</taxon>
    </lineage>
</organism>
<keyword evidence="2" id="KW-1185">Reference proteome</keyword>
<gene>
    <name evidence="1" type="primary">csy3</name>
    <name evidence="1" type="ORF">QG404_11985</name>
</gene>
<reference evidence="1 2" key="1">
    <citation type="submission" date="2023-04" db="EMBL/GenBank/DDBJ databases">
        <title>Genome dynamics across the evolutionary transition to endosymbiosis.</title>
        <authorList>
            <person name="Siozios S."/>
            <person name="Nadal-Jimenez P."/>
            <person name="Azagi T."/>
            <person name="Sprong H."/>
            <person name="Frost C.L."/>
            <person name="Parratt S.R."/>
            <person name="Taylor G."/>
            <person name="Brettell L."/>
            <person name="Lew K.C."/>
            <person name="Croft L."/>
            <person name="King K.C."/>
            <person name="Brockhurst M.A."/>
            <person name="Hypsa V."/>
            <person name="Novakova E."/>
            <person name="Darby A.C."/>
            <person name="Hurst G.D.D."/>
        </authorList>
    </citation>
    <scope>NUCLEOTIDE SEQUENCE [LARGE SCALE GENOMIC DNA]</scope>
    <source>
        <strain evidence="2">aApi_AU</strain>
    </source>
</reference>